<sequence length="1032" mass="113476">MIIFLGVSRGCHGDMLEDALQTEQTLDVMSESCAGPSDTIRINELGMELQRNHIRVARPVYLKPKERRLAALSNSGRRVKLDLFAEPSGTVERNTPVKEDVRESWVAPLYMVMLEEILILNIVMGYPIHPRLQKLFADCRAAVWSWEYSFQMSDDEGDDRSSNRLNDANLQSPVLNEEGKGDLDEGSKDVNISVPADLVPQNNEQQNAMPNSASVDVGSCERNESHGVTGNLENGMVSKDQICVSESFDERVVTDVGMGWKIVMHEESQSYYYWNTETGETSWEVPQVLAPADQLANDLIPHASVNDKTEGAAVGDSSSVLSTVMLDTSAAFTTDTSLDATRTSHKELYGHGSQMNEGSVECRSQNQGSDVNGNELTRDDGHMSILEGEHHSSVSKFSVEEQQVDFDFPSRLVNQCESLLERLESLKKSKENLQGQEFLSKYMLEIEIRLSDIRFLASHGSSLLPFWVHSDRKIKLLESLINDDLLETGKSSHDEVEDKDVLVSEELGDQLNAMEHESEVDQSKSKGSLLTSEACNGSQVDGSAVVVKDINNNFLTNGQHGPSSSSPGSHMETCVEINSKVEAVINPQEPIHKHGYVSGEDVDMDVDMEVEDMNSSDNTTVMDVPVAKDSVQIDQVVQLNPPIDYHSVLLEEGEFVVPPPPDDEWIPPPPPDNEHVPPPPPPDDQVPPPPGDPLPPSYSILPSYAEAGQPLSYAQYTLSYPGVAVEYYGQAATEVPSSNIYGQIAMPPAQIYYNSAIPNMYSENPQVMINPTDTVAYYDVQDGAGSKPVPAININGSGIGGANWVSSDVPSTSSSIQAPATVSVDEGVSLPPASSETAAENNASSVVSKAQSKGTDVKQDYMTNSNPAVLDSYLSLFSVARTRKRAVAVGSSLKSNKKVSSLVDKWKAAKEEMLEEEEEPDSVYEALERKRQREIEEWHAKQIASGEAKDNANFQPLGGDWREKVKRKRAQAAKESGSKPQDAIKQNQQQPDLTELAKGLPSNWQAYWDDSTKQIYYGNTITSETTWTRPTR</sequence>
<feature type="compositionally biased region" description="Basic and acidic residues" evidence="1">
    <location>
        <begin position="177"/>
        <end position="187"/>
    </location>
</feature>
<feature type="region of interest" description="Disordered" evidence="1">
    <location>
        <begin position="944"/>
        <end position="998"/>
    </location>
</feature>
<feature type="domain" description="WW" evidence="2">
    <location>
        <begin position="998"/>
        <end position="1032"/>
    </location>
</feature>
<dbReference type="InterPro" id="IPR036020">
    <property type="entry name" value="WW_dom_sf"/>
</dbReference>
<feature type="region of interest" description="Disordered" evidence="1">
    <location>
        <begin position="350"/>
        <end position="375"/>
    </location>
</feature>
<feature type="region of interest" description="Disordered" evidence="1">
    <location>
        <begin position="826"/>
        <end position="860"/>
    </location>
</feature>
<feature type="compositionally biased region" description="Low complexity" evidence="1">
    <location>
        <begin position="833"/>
        <end position="845"/>
    </location>
</feature>
<dbReference type="InterPro" id="IPR001202">
    <property type="entry name" value="WW_dom"/>
</dbReference>
<dbReference type="PROSITE" id="PS50020">
    <property type="entry name" value="WW_DOMAIN_2"/>
    <property type="match status" value="2"/>
</dbReference>
<dbReference type="SMART" id="SM00456">
    <property type="entry name" value="WW"/>
    <property type="match status" value="2"/>
</dbReference>
<feature type="compositionally biased region" description="Pro residues" evidence="1">
    <location>
        <begin position="666"/>
        <end position="696"/>
    </location>
</feature>
<organism evidence="3 4">
    <name type="scientific">Vigna mungo</name>
    <name type="common">Black gram</name>
    <name type="synonym">Phaseolus mungo</name>
    <dbReference type="NCBI Taxonomy" id="3915"/>
    <lineage>
        <taxon>Eukaryota</taxon>
        <taxon>Viridiplantae</taxon>
        <taxon>Streptophyta</taxon>
        <taxon>Embryophyta</taxon>
        <taxon>Tracheophyta</taxon>
        <taxon>Spermatophyta</taxon>
        <taxon>Magnoliopsida</taxon>
        <taxon>eudicotyledons</taxon>
        <taxon>Gunneridae</taxon>
        <taxon>Pentapetalae</taxon>
        <taxon>rosids</taxon>
        <taxon>fabids</taxon>
        <taxon>Fabales</taxon>
        <taxon>Fabaceae</taxon>
        <taxon>Papilionoideae</taxon>
        <taxon>50 kb inversion clade</taxon>
        <taxon>NPAAA clade</taxon>
        <taxon>indigoferoid/millettioid clade</taxon>
        <taxon>Phaseoleae</taxon>
        <taxon>Vigna</taxon>
    </lineage>
</organism>
<feature type="compositionally biased region" description="Polar residues" evidence="1">
    <location>
        <begin position="202"/>
        <end position="214"/>
    </location>
</feature>
<dbReference type="Gene3D" id="2.20.70.10">
    <property type="match status" value="2"/>
</dbReference>
<proteinExistence type="predicted"/>
<dbReference type="PROSITE" id="PS01159">
    <property type="entry name" value="WW_DOMAIN_1"/>
    <property type="match status" value="2"/>
</dbReference>
<feature type="region of interest" description="Disordered" evidence="1">
    <location>
        <begin position="155"/>
        <end position="187"/>
    </location>
</feature>
<gene>
    <name evidence="3" type="ORF">V8G54_033881</name>
</gene>
<dbReference type="EMBL" id="CP144691">
    <property type="protein sequence ID" value="WVY94793.1"/>
    <property type="molecule type" value="Genomic_DNA"/>
</dbReference>
<feature type="region of interest" description="Disordered" evidence="1">
    <location>
        <begin position="656"/>
        <end position="698"/>
    </location>
</feature>
<evidence type="ECO:0000259" key="2">
    <source>
        <dbReference type="PROSITE" id="PS50020"/>
    </source>
</evidence>
<dbReference type="AlphaFoldDB" id="A0AAQ3MPV3"/>
<feature type="compositionally biased region" description="Polar residues" evidence="1">
    <location>
        <begin position="353"/>
        <end position="375"/>
    </location>
</feature>
<protein>
    <recommendedName>
        <fullName evidence="2">WW domain-containing protein</fullName>
    </recommendedName>
</protein>
<evidence type="ECO:0000313" key="4">
    <source>
        <dbReference type="Proteomes" id="UP001374535"/>
    </source>
</evidence>
<evidence type="ECO:0000313" key="3">
    <source>
        <dbReference type="EMBL" id="WVY94793.1"/>
    </source>
</evidence>
<name>A0AAQ3MPV3_VIGMU</name>
<dbReference type="PANTHER" id="PTHR47852:SF2">
    <property type="entry name" value="WW DOMAIN-CONTAINING PROTEIN"/>
    <property type="match status" value="1"/>
</dbReference>
<evidence type="ECO:0000256" key="1">
    <source>
        <dbReference type="SAM" id="MobiDB-lite"/>
    </source>
</evidence>
<feature type="compositionally biased region" description="Polar residues" evidence="1">
    <location>
        <begin position="163"/>
        <end position="174"/>
    </location>
</feature>
<dbReference type="PANTHER" id="PTHR47852">
    <property type="entry name" value="OS06G0298400 PROTEIN"/>
    <property type="match status" value="1"/>
</dbReference>
<dbReference type="SUPFAM" id="SSF51045">
    <property type="entry name" value="WW domain"/>
    <property type="match status" value="2"/>
</dbReference>
<keyword evidence="4" id="KW-1185">Reference proteome</keyword>
<dbReference type="Proteomes" id="UP001374535">
    <property type="component" value="Chromosome 10"/>
</dbReference>
<feature type="domain" description="WW" evidence="2">
    <location>
        <begin position="254"/>
        <end position="288"/>
    </location>
</feature>
<dbReference type="CDD" id="cd00201">
    <property type="entry name" value="WW"/>
    <property type="match status" value="2"/>
</dbReference>
<accession>A0AAQ3MPV3</accession>
<reference evidence="3 4" key="1">
    <citation type="journal article" date="2023" name="Life. Sci Alliance">
        <title>Evolutionary insights into 3D genome organization and epigenetic landscape of Vigna mungo.</title>
        <authorList>
            <person name="Junaid A."/>
            <person name="Singh B."/>
            <person name="Bhatia S."/>
        </authorList>
    </citation>
    <scope>NUCLEOTIDE SEQUENCE [LARGE SCALE GENOMIC DNA]</scope>
    <source>
        <strain evidence="3">Urdbean</strain>
    </source>
</reference>
<dbReference type="Pfam" id="PF00397">
    <property type="entry name" value="WW"/>
    <property type="match status" value="2"/>
</dbReference>
<feature type="region of interest" description="Disordered" evidence="1">
    <location>
        <begin position="202"/>
        <end position="222"/>
    </location>
</feature>